<dbReference type="InterPro" id="IPR013968">
    <property type="entry name" value="PKS_KR"/>
</dbReference>
<evidence type="ECO:0000259" key="17">
    <source>
        <dbReference type="PROSITE" id="PS52019"/>
    </source>
</evidence>
<dbReference type="InterPro" id="IPR042104">
    <property type="entry name" value="PKS_dehydratase_sf"/>
</dbReference>
<keyword evidence="7" id="KW-0597">Phosphoprotein</keyword>
<feature type="domain" description="Carrier" evidence="15">
    <location>
        <begin position="1870"/>
        <end position="1943"/>
    </location>
</feature>
<comment type="function">
    <text evidence="2">Involved in some intermediate steps for the synthesis of the antibiotic polyketide bacillaene which is involved in secondary metabolism.</text>
</comment>
<dbReference type="Pfam" id="PF00550">
    <property type="entry name" value="PP-binding"/>
    <property type="match status" value="5"/>
</dbReference>
<dbReference type="PROSITE" id="PS52004">
    <property type="entry name" value="KS3_2"/>
    <property type="match status" value="4"/>
</dbReference>
<evidence type="ECO:0000256" key="10">
    <source>
        <dbReference type="ARBA" id="ARBA00022857"/>
    </source>
</evidence>
<evidence type="ECO:0000259" key="15">
    <source>
        <dbReference type="PROSITE" id="PS50075"/>
    </source>
</evidence>
<dbReference type="InterPro" id="IPR014031">
    <property type="entry name" value="Ketoacyl_synth_C"/>
</dbReference>
<dbReference type="InterPro" id="IPR054514">
    <property type="entry name" value="RhiE-like_linker"/>
</dbReference>
<dbReference type="Proteomes" id="UP000250069">
    <property type="component" value="Chromosome"/>
</dbReference>
<keyword evidence="6" id="KW-0963">Cytoplasm</keyword>
<dbReference type="SUPFAM" id="SSF53335">
    <property type="entry name" value="S-adenosyl-L-methionine-dependent methyltransferases"/>
    <property type="match status" value="1"/>
</dbReference>
<dbReference type="PROSITE" id="PS50075">
    <property type="entry name" value="CARRIER"/>
    <property type="match status" value="5"/>
</dbReference>
<dbReference type="InterPro" id="IPR036291">
    <property type="entry name" value="NAD(P)-bd_dom_sf"/>
</dbReference>
<organism evidence="18 19">
    <name type="scientific">Bacillus velezensis</name>
    <dbReference type="NCBI Taxonomy" id="492670"/>
    <lineage>
        <taxon>Bacteria</taxon>
        <taxon>Bacillati</taxon>
        <taxon>Bacillota</taxon>
        <taxon>Bacilli</taxon>
        <taxon>Bacillales</taxon>
        <taxon>Bacillaceae</taxon>
        <taxon>Bacillus</taxon>
        <taxon>Bacillus amyloliquefaciens group</taxon>
    </lineage>
</organism>
<feature type="region of interest" description="N-terminal hotdog fold" evidence="13">
    <location>
        <begin position="718"/>
        <end position="834"/>
    </location>
</feature>
<keyword evidence="5" id="KW-0596">Phosphopantetheine</keyword>
<keyword evidence="8" id="KW-0808">Transferase</keyword>
<evidence type="ECO:0000256" key="11">
    <source>
        <dbReference type="ARBA" id="ARBA00023268"/>
    </source>
</evidence>
<keyword evidence="11" id="KW-0511">Multifunctional enzyme</keyword>
<dbReference type="Pfam" id="PF00109">
    <property type="entry name" value="ketoacyl-synt"/>
    <property type="match status" value="4"/>
</dbReference>
<feature type="active site" description="Proton donor; for dehydratase activity" evidence="13">
    <location>
        <position position="2909"/>
    </location>
</feature>
<dbReference type="SUPFAM" id="SSF51735">
    <property type="entry name" value="NAD(P)-binding Rossmann-fold domains"/>
    <property type="match status" value="4"/>
</dbReference>
<evidence type="ECO:0000256" key="2">
    <source>
        <dbReference type="ARBA" id="ARBA00003299"/>
    </source>
</evidence>
<dbReference type="Pfam" id="PF21089">
    <property type="entry name" value="PKS_DH_N"/>
    <property type="match status" value="2"/>
</dbReference>
<dbReference type="CDD" id="cd08953">
    <property type="entry name" value="KR_2_SDR_x"/>
    <property type="match status" value="3"/>
</dbReference>
<dbReference type="Gene3D" id="3.40.50.150">
    <property type="entry name" value="Vaccinia Virus protein VP39"/>
    <property type="match status" value="1"/>
</dbReference>
<reference evidence="18 19" key="1">
    <citation type="submission" date="2018-06" db="EMBL/GenBank/DDBJ databases">
        <title>Complete Genome Sequence of Bacillus velezensis DSYZ, a Plant Growth-Promoting Rhizobacterium with Antifungal Activity.</title>
        <authorList>
            <person name="Du B."/>
            <person name="Ding Y."/>
            <person name="Liu K."/>
            <person name="Yao L."/>
            <person name="Wang C."/>
            <person name="Li H."/>
            <person name="Liu H."/>
        </authorList>
    </citation>
    <scope>NUCLEOTIDE SEQUENCE [LARGE SCALE GENOMIC DNA]</scope>
    <source>
        <strain evidence="18 19">DSYZ</strain>
    </source>
</reference>
<dbReference type="InterPro" id="IPR049552">
    <property type="entry name" value="PKS_DH_N"/>
</dbReference>
<feature type="domain" description="PKS/mFAS DH" evidence="17">
    <location>
        <begin position="718"/>
        <end position="990"/>
    </location>
</feature>
<dbReference type="InterPro" id="IPR018201">
    <property type="entry name" value="Ketoacyl_synth_AS"/>
</dbReference>
<dbReference type="Gene3D" id="3.10.129.110">
    <property type="entry name" value="Polyketide synthase dehydratase"/>
    <property type="match status" value="2"/>
</dbReference>
<dbReference type="Pfam" id="PF16197">
    <property type="entry name" value="KAsynt_C_assoc"/>
    <property type="match status" value="1"/>
</dbReference>
<dbReference type="SUPFAM" id="SSF53901">
    <property type="entry name" value="Thiolase-like"/>
    <property type="match status" value="4"/>
</dbReference>
<dbReference type="SMART" id="SM00822">
    <property type="entry name" value="PKS_KR"/>
    <property type="match status" value="3"/>
</dbReference>
<feature type="domain" description="Carrier" evidence="15">
    <location>
        <begin position="3422"/>
        <end position="3499"/>
    </location>
</feature>
<evidence type="ECO:0000256" key="3">
    <source>
        <dbReference type="ARBA" id="ARBA00004496"/>
    </source>
</evidence>
<dbReference type="InterPro" id="IPR014030">
    <property type="entry name" value="Ketoacyl_synth_N"/>
</dbReference>
<dbReference type="InterPro" id="IPR020841">
    <property type="entry name" value="PKS_Beta-ketoAc_synthase_dom"/>
</dbReference>
<dbReference type="PANTHER" id="PTHR43775">
    <property type="entry name" value="FATTY ACID SYNTHASE"/>
    <property type="match status" value="1"/>
</dbReference>
<feature type="domain" description="Ketosynthase family 3 (KS3)" evidence="16">
    <location>
        <begin position="2096"/>
        <end position="2515"/>
    </location>
</feature>
<dbReference type="InterPro" id="IPR050091">
    <property type="entry name" value="PKS_NRPS_Biosynth_Enz"/>
</dbReference>
<evidence type="ECO:0000313" key="19">
    <source>
        <dbReference type="Proteomes" id="UP000250069"/>
    </source>
</evidence>
<dbReference type="InterPro" id="IPR006162">
    <property type="entry name" value="Ppantetheine_attach_site"/>
</dbReference>
<evidence type="ECO:0000256" key="7">
    <source>
        <dbReference type="ARBA" id="ARBA00022553"/>
    </source>
</evidence>
<dbReference type="CDD" id="cd02440">
    <property type="entry name" value="AdoMet_MTases"/>
    <property type="match status" value="1"/>
</dbReference>
<dbReference type="PROSITE" id="PS52019">
    <property type="entry name" value="PKS_MFAS_DH"/>
    <property type="match status" value="2"/>
</dbReference>
<proteinExistence type="predicted"/>
<feature type="active site" description="Proton acceptor; for dehydratase activity" evidence="13">
    <location>
        <position position="747"/>
    </location>
</feature>
<evidence type="ECO:0000256" key="6">
    <source>
        <dbReference type="ARBA" id="ARBA00022490"/>
    </source>
</evidence>
<dbReference type="CDD" id="cd00833">
    <property type="entry name" value="PKS"/>
    <property type="match status" value="4"/>
</dbReference>
<keyword evidence="12" id="KW-0012">Acyltransferase</keyword>
<gene>
    <name evidence="18" type="ORF">BVDSYZ_12935</name>
</gene>
<dbReference type="InterPro" id="IPR049551">
    <property type="entry name" value="PKS_DH_C"/>
</dbReference>
<feature type="region of interest" description="N-terminal hotdog fold" evidence="13">
    <location>
        <begin position="2711"/>
        <end position="2833"/>
    </location>
</feature>
<dbReference type="Pfam" id="PF08242">
    <property type="entry name" value="Methyltransf_12"/>
    <property type="match status" value="1"/>
</dbReference>
<keyword evidence="9" id="KW-0677">Repeat</keyword>
<evidence type="ECO:0000256" key="8">
    <source>
        <dbReference type="ARBA" id="ARBA00022679"/>
    </source>
</evidence>
<protein>
    <submittedName>
        <fullName evidence="18">Polyketide synthase</fullName>
    </submittedName>
</protein>
<feature type="region of interest" description="C-terminal hotdog fold" evidence="13">
    <location>
        <begin position="2847"/>
        <end position="2988"/>
    </location>
</feature>
<dbReference type="PROSITE" id="PS00606">
    <property type="entry name" value="KS3_1"/>
    <property type="match status" value="4"/>
</dbReference>
<evidence type="ECO:0000256" key="14">
    <source>
        <dbReference type="SAM" id="MobiDB-lite"/>
    </source>
</evidence>
<evidence type="ECO:0000313" key="18">
    <source>
        <dbReference type="EMBL" id="AWX72883.1"/>
    </source>
</evidence>
<dbReference type="InterPro" id="IPR016039">
    <property type="entry name" value="Thiolase-like"/>
</dbReference>
<dbReference type="EMBL" id="CP030150">
    <property type="protein sequence ID" value="AWX72883.1"/>
    <property type="molecule type" value="Genomic_DNA"/>
</dbReference>
<dbReference type="InterPro" id="IPR036736">
    <property type="entry name" value="ACP-like_sf"/>
</dbReference>
<dbReference type="Gene3D" id="3.40.47.10">
    <property type="match status" value="4"/>
</dbReference>
<feature type="active site" description="Proton donor; for dehydratase activity" evidence="13">
    <location>
        <position position="909"/>
    </location>
</feature>
<evidence type="ECO:0000256" key="1">
    <source>
        <dbReference type="ARBA" id="ARBA00001957"/>
    </source>
</evidence>
<dbReference type="RefSeq" id="WP_113708628.1">
    <property type="nucleotide sequence ID" value="NZ_CP030150.1"/>
</dbReference>
<feature type="domain" description="Ketosynthase family 3 (KS3)" evidence="16">
    <location>
        <begin position="116"/>
        <end position="541"/>
    </location>
</feature>
<keyword evidence="10" id="KW-0521">NADP</keyword>
<feature type="domain" description="Ketosynthase family 3 (KS3)" evidence="16">
    <location>
        <begin position="4752"/>
        <end position="5172"/>
    </location>
</feature>
<dbReference type="Pfam" id="PF14765">
    <property type="entry name" value="PS-DH"/>
    <property type="match status" value="2"/>
</dbReference>
<dbReference type="GO" id="GO:0005737">
    <property type="term" value="C:cytoplasm"/>
    <property type="evidence" value="ECO:0007669"/>
    <property type="project" value="UniProtKB-SubCell"/>
</dbReference>
<dbReference type="PANTHER" id="PTHR43775:SF37">
    <property type="entry name" value="SI:DKEY-61P9.11"/>
    <property type="match status" value="1"/>
</dbReference>
<dbReference type="InterPro" id="IPR029063">
    <property type="entry name" value="SAM-dependent_MTases_sf"/>
</dbReference>
<dbReference type="SMART" id="SM00823">
    <property type="entry name" value="PKS_PP"/>
    <property type="match status" value="5"/>
</dbReference>
<dbReference type="Pfam" id="PF02801">
    <property type="entry name" value="Ketoacyl-synt_C"/>
    <property type="match status" value="4"/>
</dbReference>
<dbReference type="PROSITE" id="PS00012">
    <property type="entry name" value="PHOSPHOPANTETHEINE"/>
    <property type="match status" value="2"/>
</dbReference>
<dbReference type="InterPro" id="IPR057326">
    <property type="entry name" value="KR_dom"/>
</dbReference>
<dbReference type="InterPro" id="IPR020806">
    <property type="entry name" value="PKS_PP-bd"/>
</dbReference>
<dbReference type="Pfam" id="PF22336">
    <property type="entry name" value="RhiE-like_linker"/>
    <property type="match status" value="2"/>
</dbReference>
<dbReference type="Gene3D" id="3.40.50.720">
    <property type="entry name" value="NAD(P)-binding Rossmann-like Domain"/>
    <property type="match status" value="3"/>
</dbReference>
<dbReference type="InterPro" id="IPR013217">
    <property type="entry name" value="Methyltransf_12"/>
</dbReference>
<dbReference type="InterPro" id="IPR032821">
    <property type="entry name" value="PKS_assoc"/>
</dbReference>
<dbReference type="SMART" id="SM01294">
    <property type="entry name" value="PKS_PP_betabranch"/>
    <property type="match status" value="3"/>
</dbReference>
<dbReference type="SMART" id="SM00826">
    <property type="entry name" value="PKS_DH"/>
    <property type="match status" value="1"/>
</dbReference>
<evidence type="ECO:0000256" key="9">
    <source>
        <dbReference type="ARBA" id="ARBA00022737"/>
    </source>
</evidence>
<comment type="subcellular location">
    <subcellularLocation>
        <location evidence="3">Cytoplasm</location>
    </subcellularLocation>
</comment>
<comment type="pathway">
    <text evidence="4">Antibiotic biosynthesis; bacillaene biosynthesis.</text>
</comment>
<dbReference type="Pfam" id="PF08659">
    <property type="entry name" value="KR"/>
    <property type="match status" value="3"/>
</dbReference>
<evidence type="ECO:0000256" key="12">
    <source>
        <dbReference type="ARBA" id="ARBA00023315"/>
    </source>
</evidence>
<feature type="domain" description="Ketosynthase family 3 (KS3)" evidence="16">
    <location>
        <begin position="3546"/>
        <end position="3976"/>
    </location>
</feature>
<feature type="active site" description="Proton acceptor; for dehydratase activity" evidence="13">
    <location>
        <position position="2740"/>
    </location>
</feature>
<evidence type="ECO:0000256" key="5">
    <source>
        <dbReference type="ARBA" id="ARBA00022450"/>
    </source>
</evidence>
<evidence type="ECO:0000256" key="13">
    <source>
        <dbReference type="PROSITE-ProRule" id="PRU01363"/>
    </source>
</evidence>
<feature type="region of interest" description="C-terminal hotdog fold" evidence="13">
    <location>
        <begin position="848"/>
        <end position="990"/>
    </location>
</feature>
<feature type="region of interest" description="Disordered" evidence="14">
    <location>
        <begin position="4729"/>
        <end position="4751"/>
    </location>
</feature>
<dbReference type="InterPro" id="IPR049900">
    <property type="entry name" value="PKS_mFAS_DH"/>
</dbReference>
<feature type="domain" description="Carrier" evidence="15">
    <location>
        <begin position="2"/>
        <end position="75"/>
    </location>
</feature>
<sequence>MKCINEFLRTVIAEKLGAEVTEAEDKTAFFTLGVTSLISEEIMTILHKEFTGLSETLLFEYPNIEKLSEFLSAQKRNPESVLEFKETEPDTGSPQEEELLPVQAAEKVPEPATDGSSDIAVIGMSGMFPKAENQHDFWDNLMENKDCVSEIPEDRWDSSYYSEEKTAEYASYSKWGGFIDHPDQFDPLFFSVSPWEADLMDPQQKLYVTCCWEAMEDAGYGNPAARPTDQIGVFAGVTWNEYSLIAHEEGFLKDQYKGPGSLYWGIPNRVSYFLDLHGPSIAVDTACSSSLVAVHQACQAIMSGDCEMALAGGVNLSLHPQKYMFLSQSHFLSSEGKCRSFGEGGDGYVPGEGAGAVLLKPLKKAIADKDHIYGVIKGSATNHGGKTTGYTVPNPEAHRDLILSALNRAAVSPADISYIEAHGTGTALGDPIEIRGLSMAFDKQTDEKNDCGIGSVKSNIGHLEAAAGIAGLIKVLLSMKHETLPASLHSEELNRKISFSDSPFYVVRNNRPWPAEGDKPRIAAISSFGAGGSNAHLIVGAYQPKRQADGNTEQKPHAVVLSAHSEQQLKEYAGKLSSFLARLENLPSAGGYSLKNIAATLLSGREPFSFRLAVIASSLSELKRRLDGFVSGHSDGRYMYFGKASPGRPDVSGQSVSDPEKFAALWVKGLQGCKKPETPYQKVPLPTYPFLKETSWLTDQKKRYTKKPQNIKRREALHPLLDENISSARKGTFQKIFSKDEYFFKDHLVNEKYVLPGVCHLEMAAYGAGLWGERPAVSLQSVWYMEPIVTGTDPRSVMIEFEAEKERISYVIKEKGADGTLFSQGEVICKEKGASFEAPAFQLPAAFAQRTEPEDIYHSFSEAGIVQKDSFQVIREFSYTERKALAKLTLPSHLEADFKQYILHPSLMDGAVQTAMAHVLQFQKEPMLIVPFSFGEIQLLEPLAKTVFVHAEVKAASVHQFDLHICDERGVLLAAVKDFIIKEVQESAGFNQKAGVTPKTSRETELLMTPVWNTVTIPETGMSFMREEKIIVIGAGPDFQQALKEMYSDVRFPDITSLDSAEQMAETLKAQGSFQHMIWAAPDHPIPSVYDAGTAEGQEHGVMQLFRLVKALLLLNFDTEQLSLTICTFQAQPIHEHDEVNPSHASIHGLAGSLAKEYSNWSIRLLDLESQRGDRHLPDVFSLTADPEGNPWVFRAGQWHRQQLAVCRPHADEPSLYRHGGVYVIIGGAGGIGEVWTEYMIQTYQAKIIWIGRRKKDTQIERKLKRLAALGPAPQYFSADAADYDSLKRAYDTIVKENGKVRGIIHSAIVLSDRSFANMEEDQFRASLSAKTDVSLQIARVAEGEPLDFLLFFSSMMSFQKAPGQSNYAAGCTFKDAFAKRISQKAPYAVKVVNWGFWGSVGVVASEQYRKRMERDGIASIEAPEAMKTLETLLSGPHDQLALIKTTDPVFMKDDLNEQVTVYPEKIPSALGQLTVNITQNDEAERLKASSVMSCMREMESLIEKMLVSTLYEMGAGLDQALPLFQSAAGITEQYSRWLKESFVLLNKLALAPEKTDLGQVWEEWERKKETWLRQKDMRAHVRLAEETLRVLPDILTGKLPATEVMFPDSSFRLVEGIYRNNIISDFFNDKLADTLIAVLKERLEKDPQAKIRILEIGAGTGGTSAAVMRKLKPYEAHIVEYCFTDISKAFLLHAEDIFGPEYPYVTYKIFNAEQPVSAEAPDIGTYDAVIATNVLHATKNIRSTLRHAKAMLQKNGQLFINEINSRTIFNHVTFGLLEGWWLYEDHDLRIPGCPGVDPAGWAEALSLEGFVHPLFPAEAAHDLGQQIIAAESDGTVRLALTQASEEKPERRPYDAEGLSDDTLHVSLREKSVELMKKVIGEALKVPAHRLLSHEPLTAYGLDSILVVRLTNALKDVFGSVSSTLFFEYQTIDELADYFLSSRKEALERQFGNGRAHPENAGRVQAPAESAAPIPNVRERGITYLTELIGKTLKIPSGRMDPSVSLTAYGLDSILVVRLTNAFRNVFDQMTSTLFFEYQTIEEIADYLLLSQRGAFMKAMGVREAQLSDHTDNLNVKQNKIPQNEEGERTNGDPSIQDIAVIGLSGRYPGADHVDELWENVKAGRHSITEVPKDRWDWKTFYNEERGKWGSIYSKWGGFLDDIDTFDPLFFRISPAEAERMDPQERLFLQTAYSSIEDAGYTPATLCDSRKIGVFVGVMNSNYPTVPSDWSIANRVSFLFNFQGPSMAVDTACSSSLTAVHLAAESLRSGMSETAIAGGVNLIVDPAHYERLSAFSMLSPGDKCKSFGDSADGFVDGEGVGAIVLKPLAQAEKDGDHIYGVIKGSMLNAAGRTNAYMVPNPKAQFDLIAETLKRTDIHPRTVSYLEAHGTGTALGDPIEIDGLTKAFRLTTEDRQFCSIGSIKSNIGHLESAAGIAGITKLLLQLKHKRIAPSLHAAELNPNIEFEHTPFFVQQKETEWKRPVLNITGEMKEYPRIAGISSFGAGGSNAHVIIQEFVPSDSLKPMENASVSPQKPAVIILSARNEQQLTERARQLLDDVIRKKRSDGDLAKIAYTLQAGREPMAERLAFTAESIEELKMKLMSFSNDHNIEHAHIWRGRTAKHHSLAASLTSDEDMALTINAWLRKGKYGKLLDLWVKGLDVDWSALYQRNPGRISLPAYPFAKDRYWVTKADVSLDKTGSAKSEKAARLHPLLHANTSTFTAQRFTSVFSGHEPFFADHIVNGKPVLPGAAALEMARAAVTLAAEDLPGGKAGVRLKQIVWLRPVTALSEGVTLHVKLQPEENGDIAFEVYAEGEEPLVFFQGKAVLEETERAPVLDVEAVQARCGGRHLSKAECYEAFDSLGITYGPSHQALDAVYAGSGEVLAKLTLPPSAREEKEPFILHPSMLDAALQASIGLVLSDGSASGRPFLPFALQDMQVFSACRETMWAVLSSADGAYHIELCDENGAVCVRLTGLTARFLEEETEEKPLLLQPKWQESPPGEGGGQEESFRYVTLYGGMNAEDISGAVCAADGEGPIEDRYDACAAELSAIVTRLIKEKQKKKTLIQLLVPDRGEDNVLAGLAAFLKTAHLEHPKLYGQVIQANPGESASALLAKLKENRAHPEQAEIRYEAGKRLVRNWRHLPAPQSGAVPWKDEGVYLLTGGAGGIGLIFAEEIASRVKNAVLILTGRAEALDEDRSARLRRLEASGARVLYQPVDVTDRAAVIALVRGIQEEHGTLDGIIHGAGVIADNYILNQTENERKTVMAPKVKGLINLDEAAKDARLDFFILFSSLAGGMGNPGQAGYAAANAFMDVYAARRNRLVRDNRRSGQTLSVNWPLWEEGGMRVDKETERLMYEQTGMKAMRSASGIQALYAAFASGEHQVMVAEGDEKRIRSHIFDLGEEQSAAGQAPAVTDATDLKDQVQEKLKRHVSDLLKVSMKDIEADSELTEYGFDSIIFTEFTNLLNRSYQLELSPTIFFEFPTLRKLSGHLISEWKEAFSGLERESLKTAPKAGVRKAEAPAAVHVKRETPVSVKGKSEEKTEPIAIIGISGIFPQAKDIDEFWTRLQKGEHCITEIPRDRWDWREYYGDPAADANKTSIKWGGFIDGIAGFDPLFFGISPKEAEMMDPQQRLLMMYVWKAIEDAGYSAKRIAGTKTGIFTGTLGSGYQTLINKAGLPVEGYTMTGIVPSVGPNRMSYFLDIHGPSEPVETACSSSLVAIHRAVKAIETGDCDMAVAGGVNTIVTPEGHIGFQKAGMLSEDGRCKTFSDQADGYVRGEGAGMIVLKKLSEAEHDRDHIYGLIRGTAENHGGRSASLTAPNPHAQTDVLKSAYQKADIHPSTITYIEAHGTGTALGDPIEINALKKAFQTDGAPGGYCGIGSVKTNIGHLELAAGIAGVIKVLMQLKHRTLAKSLHCENINPHIKLKDSPFYIVTETKEWEALRDENGRVLPRRAGVSSFGFGGVNAHIVIEEYMGRSETEQQETREKASSLFVLSAKNEERLKERARLLRDFIQNGSSRHIDLADAAYTLQTGRDAMEARLGIIAGSAEELTEKLNAFLMGKNSEDIISGRKKRENNTISMFSDDKDAADLVSAWLEKKKYRKVLRLWANGFDTDWEQLYTDRKPRRISLPSYPFRADRYWVPKREQLPLSNQKTVLLQKTWEPCEAVSSSEPFNNKIALIVSEDTKDLAAEVKKQLNDADIVQENQLISFLQGPNAAIYSGFIDFTGCGSRQKRQDISWVASLQQLIEYGRGQENMKMLYLTKGLEAFKNKAAVMHGIEKAGLYRMLRNEYSHILTCHADIDPEGPLEQTAAFIKQEIQSDLTESAVCYRDGMRFSYVLRQTDQIEPEAVQTDRTAFPKDAVLVITGGTRGLGALCAKHFVSAYGVKKLLLTGRKELPPKTEWDLEQTDPVVSEKIQLIRQLESQGVKVCVSAVDLTDKQAVGRLIKEVTSTLGPVGGILHCAGIADRENPAFLRKSKDSIARVLAPKADGLHSLYESVKDGAPAFFVLFSSVSAAVPILATGQSDYAMANSYMDYFAENNESGIISIQWPAWDDTGMSRDTKSGMYQQTGLLRHSDAEGLKMLDYILRERPGAVVLPAQVKHDWDIKALENAKPAANKGMKAASKPPETKKREHNRIDIQSWLRSLLAKELSIDETHMDIDVPFQEYGMDSIFLAQVLTKIDQKLPSVSIDPTVLLEHPTIEQLADYLAAHCPEAFSADATVPAEKVPLQKTPKRSKKTADNPGKRGKVAIIGMACHFPKAGDIREFWKNLRSGTDAVTEVPPDRWNAGEHYRPGEYQEGKSISKWGGFIHDIDQFDPEYFNISETLAPMIDPLQRQWLEVSAEALADAGYQKEDLWGRRIGVFAGARAGAFHQKFQYLQKDAIIGAGQNFITAHMAHIYNFTGPNLVVDTACSSSLTAIHLAVQAIQNGEAEAAFAGGVDILLDEKPFLTMSAARILSPNGRSKSFDADADGTGIGEGCGVLMLKPLEKAIEDEDKIYGVIDGSAINNDGSTMGVTTPNPRAQQDLIEQAVQSAEIDPDTMTYVETHGTGTLIGDPIELKGLTNVLSAYSDEKQFCGVGSVKSNIGHLLSAAGAAGIIKVLLAIANEELPPTLHCHKPNPRFQFKDSPLYPVLELKRWNGKKEILRAGVSAFGLGGNNAHIIVSNEGIPKERKAAMEPKGGQTVYRKQRYWPEKAQLSEAEENEAGTEAMFEISEV</sequence>
<dbReference type="Gene3D" id="1.10.1240.100">
    <property type="match status" value="3"/>
</dbReference>
<feature type="domain" description="Carrier" evidence="15">
    <location>
        <begin position="4640"/>
        <end position="4718"/>
    </location>
</feature>
<dbReference type="Gene3D" id="1.10.1200.10">
    <property type="entry name" value="ACP-like"/>
    <property type="match status" value="5"/>
</dbReference>
<dbReference type="InterPro" id="IPR020807">
    <property type="entry name" value="PKS_DH"/>
</dbReference>
<dbReference type="FunFam" id="3.40.47.10:FF:000019">
    <property type="entry name" value="Polyketide synthase type I"/>
    <property type="match status" value="3"/>
</dbReference>
<comment type="cofactor">
    <cofactor evidence="1">
        <name>pantetheine 4'-phosphate</name>
        <dbReference type="ChEBI" id="CHEBI:47942"/>
    </cofactor>
</comment>
<evidence type="ECO:0000259" key="16">
    <source>
        <dbReference type="PROSITE" id="PS52004"/>
    </source>
</evidence>
<feature type="region of interest" description="Disordered" evidence="14">
    <location>
        <begin position="5204"/>
        <end position="5223"/>
    </location>
</feature>
<dbReference type="SMART" id="SM00825">
    <property type="entry name" value="PKS_KS"/>
    <property type="match status" value="4"/>
</dbReference>
<dbReference type="InterPro" id="IPR009081">
    <property type="entry name" value="PP-bd_ACP"/>
</dbReference>
<feature type="domain" description="Carrier" evidence="15">
    <location>
        <begin position="1975"/>
        <end position="2052"/>
    </location>
</feature>
<evidence type="ECO:0000256" key="4">
    <source>
        <dbReference type="ARBA" id="ARBA00004789"/>
    </source>
</evidence>
<feature type="domain" description="PKS/mFAS DH" evidence="17">
    <location>
        <begin position="2711"/>
        <end position="2988"/>
    </location>
</feature>
<dbReference type="GO" id="GO:0016746">
    <property type="term" value="F:acyltransferase activity"/>
    <property type="evidence" value="ECO:0007669"/>
    <property type="project" value="UniProtKB-KW"/>
</dbReference>
<accession>A0ABC8DAH1</accession>
<name>A0ABC8DAH1_BACVE</name>
<dbReference type="SUPFAM" id="SSF47336">
    <property type="entry name" value="ACP-like"/>
    <property type="match status" value="5"/>
</dbReference>